<name>A0A4Y2VJ86_ARAVE</name>
<dbReference type="Proteomes" id="UP000499080">
    <property type="component" value="Unassembled WGS sequence"/>
</dbReference>
<protein>
    <submittedName>
        <fullName evidence="1">Uncharacterized protein</fullName>
    </submittedName>
</protein>
<dbReference type="AlphaFoldDB" id="A0A4Y2VJ86"/>
<organism evidence="1 2">
    <name type="scientific">Araneus ventricosus</name>
    <name type="common">Orbweaver spider</name>
    <name type="synonym">Epeira ventricosa</name>
    <dbReference type="NCBI Taxonomy" id="182803"/>
    <lineage>
        <taxon>Eukaryota</taxon>
        <taxon>Metazoa</taxon>
        <taxon>Ecdysozoa</taxon>
        <taxon>Arthropoda</taxon>
        <taxon>Chelicerata</taxon>
        <taxon>Arachnida</taxon>
        <taxon>Araneae</taxon>
        <taxon>Araneomorphae</taxon>
        <taxon>Entelegynae</taxon>
        <taxon>Araneoidea</taxon>
        <taxon>Araneidae</taxon>
        <taxon>Araneus</taxon>
    </lineage>
</organism>
<accession>A0A4Y2VJ86</accession>
<sequence length="158" mass="17272">MPSATALSNSAFESVGVYSEHHPTGLFLCLCTGFDISYGVPPGLIKLDFIQLGGQLNRKEPSLREALRGHGLLPSFFPLLVPVELSAVSGVRNRSGSPFGNASFHGHVRDLSPICWEIIRVGFMNGDGSFIQRTSTLRKMLIAAVAFPMRQLTMFMFN</sequence>
<gene>
    <name evidence="1" type="ORF">AVEN_129744_1</name>
</gene>
<keyword evidence="2" id="KW-1185">Reference proteome</keyword>
<proteinExistence type="predicted"/>
<evidence type="ECO:0000313" key="2">
    <source>
        <dbReference type="Proteomes" id="UP000499080"/>
    </source>
</evidence>
<comment type="caution">
    <text evidence="1">The sequence shown here is derived from an EMBL/GenBank/DDBJ whole genome shotgun (WGS) entry which is preliminary data.</text>
</comment>
<evidence type="ECO:0000313" key="1">
    <source>
        <dbReference type="EMBL" id="GBO24374.1"/>
    </source>
</evidence>
<reference evidence="1 2" key="1">
    <citation type="journal article" date="2019" name="Sci. Rep.">
        <title>Orb-weaving spider Araneus ventricosus genome elucidates the spidroin gene catalogue.</title>
        <authorList>
            <person name="Kono N."/>
            <person name="Nakamura H."/>
            <person name="Ohtoshi R."/>
            <person name="Moran D.A.P."/>
            <person name="Shinohara A."/>
            <person name="Yoshida Y."/>
            <person name="Fujiwara M."/>
            <person name="Mori M."/>
            <person name="Tomita M."/>
            <person name="Arakawa K."/>
        </authorList>
    </citation>
    <scope>NUCLEOTIDE SEQUENCE [LARGE SCALE GENOMIC DNA]</scope>
</reference>
<dbReference type="EMBL" id="BGPR01047352">
    <property type="protein sequence ID" value="GBO24374.1"/>
    <property type="molecule type" value="Genomic_DNA"/>
</dbReference>